<comment type="caution">
    <text evidence="1">The sequence shown here is derived from an EMBL/GenBank/DDBJ whole genome shotgun (WGS) entry which is preliminary data.</text>
</comment>
<name>A0A840ALZ6_9HYPH</name>
<keyword evidence="2" id="KW-1185">Reference proteome</keyword>
<organism evidence="1 2">
    <name type="scientific">Kaistia hirudinis</name>
    <dbReference type="NCBI Taxonomy" id="1293440"/>
    <lineage>
        <taxon>Bacteria</taxon>
        <taxon>Pseudomonadati</taxon>
        <taxon>Pseudomonadota</taxon>
        <taxon>Alphaproteobacteria</taxon>
        <taxon>Hyphomicrobiales</taxon>
        <taxon>Kaistiaceae</taxon>
        <taxon>Kaistia</taxon>
    </lineage>
</organism>
<dbReference type="AlphaFoldDB" id="A0A840ALZ6"/>
<dbReference type="RefSeq" id="WP_183397960.1">
    <property type="nucleotide sequence ID" value="NZ_JACIDS010000002.1"/>
</dbReference>
<sequence length="372" mass="42866">MIVRSAQKQTLLHVPEAFGRGVQPVAGILARRSTNADALTNGCRPWTWGVSGVLADAFRDPNGYFQRARFRFSEWRSGYETERRLFEERHGYPLDLENPKSFSEKICWRKLFDRNPLLQRVVDKYAVRSYVTEILGKERADEVLIPLLAVATDPADIPFDKLTGNYILKANHGSGLNRLVRDDRQPDVPAIINQCREWLSQSYGTYKHEWAYEAMRRRIVVEALIDDGKGLPVRECKFQMFGGKCALIQVLNDGSWYDGVNYLGDGLPTLTYFTPDWKPLDVSWYYYWIDLNFPSAPSQPRPKNLDAMIELAEALSKPFDYMRVDLYELPDGIRFGELTPYHLSGHSRITPREFDFELGSLWQLPGRRGART</sequence>
<protein>
    <submittedName>
        <fullName evidence="1">Uncharacterized protein</fullName>
    </submittedName>
</protein>
<proteinExistence type="predicted"/>
<dbReference type="Pfam" id="PF14305">
    <property type="entry name" value="ATPgrasp_TupA"/>
    <property type="match status" value="1"/>
</dbReference>
<accession>A0A840ALZ6</accession>
<reference evidence="1 2" key="1">
    <citation type="submission" date="2020-08" db="EMBL/GenBank/DDBJ databases">
        <title>Genomic Encyclopedia of Type Strains, Phase IV (KMG-IV): sequencing the most valuable type-strain genomes for metagenomic binning, comparative biology and taxonomic classification.</title>
        <authorList>
            <person name="Goeker M."/>
        </authorList>
    </citation>
    <scope>NUCLEOTIDE SEQUENCE [LARGE SCALE GENOMIC DNA]</scope>
    <source>
        <strain evidence="1 2">DSM 25966</strain>
    </source>
</reference>
<dbReference type="InterPro" id="IPR029465">
    <property type="entry name" value="ATPgrasp_TupA"/>
</dbReference>
<evidence type="ECO:0000313" key="2">
    <source>
        <dbReference type="Proteomes" id="UP000553963"/>
    </source>
</evidence>
<gene>
    <name evidence="1" type="ORF">GGR25_001322</name>
</gene>
<evidence type="ECO:0000313" key="1">
    <source>
        <dbReference type="EMBL" id="MBB3930283.1"/>
    </source>
</evidence>
<dbReference type="Proteomes" id="UP000553963">
    <property type="component" value="Unassembled WGS sequence"/>
</dbReference>
<dbReference type="EMBL" id="JACIDS010000002">
    <property type="protein sequence ID" value="MBB3930283.1"/>
    <property type="molecule type" value="Genomic_DNA"/>
</dbReference>